<keyword evidence="5 6" id="KW-0560">Oxidoreductase</keyword>
<sequence>MDYLENAEEAAFRMGVRAWLAENAPKDWRARYPTEDDLARLHREWQRTLYDGGYVGLSWPVDYGGRGLSATYEAILNDELGKADTPRISFHNYLGRAIFTYGTEAQKQRFLPPMLRGEIQWCQGFSEPGAGSDLASLRTSAVLDGDHYVVNGQKMWTSGAQHADWCILLVRTDRDAPKHKGITCLLAPVNQPGITVRPIHISDGSPETCEMFFDDVRVPVTQRIGDPGAGWRIAMTVLAFERGPADVGLIATFQTALAKLETYAEERAIDRDPQIRQAIARTYVIGEVLRLNVVEQLSLRNAGRPPGPDGSVARLLLTQAEQALRSLEFRLRAADAVSGRAPDVLANYLRSRTISIFGGTSEIQKNILAGQVLGLPR</sequence>
<dbReference type="EMBL" id="JAINVV010000008">
    <property type="protein sequence ID" value="MBY8823922.1"/>
    <property type="molecule type" value="Genomic_DNA"/>
</dbReference>
<feature type="domain" description="Acyl-CoA dehydrogenase/oxidase C-terminal" evidence="7">
    <location>
        <begin position="228"/>
        <end position="372"/>
    </location>
</feature>
<keyword evidence="3 6" id="KW-0285">Flavoprotein</keyword>
<comment type="cofactor">
    <cofactor evidence="1 6">
        <name>FAD</name>
        <dbReference type="ChEBI" id="CHEBI:57692"/>
    </cofactor>
</comment>
<dbReference type="InterPro" id="IPR013786">
    <property type="entry name" value="AcylCoA_DH/ox_N"/>
</dbReference>
<evidence type="ECO:0000256" key="6">
    <source>
        <dbReference type="RuleBase" id="RU362125"/>
    </source>
</evidence>
<dbReference type="InterPro" id="IPR009075">
    <property type="entry name" value="AcylCo_DH/oxidase_C"/>
</dbReference>
<dbReference type="InterPro" id="IPR046373">
    <property type="entry name" value="Acyl-CoA_Oxase/DH_mid-dom_sf"/>
</dbReference>
<evidence type="ECO:0000256" key="3">
    <source>
        <dbReference type="ARBA" id="ARBA00022630"/>
    </source>
</evidence>
<dbReference type="PANTHER" id="PTHR43292:SF3">
    <property type="entry name" value="ACYL-COA DEHYDROGENASE FADE29"/>
    <property type="match status" value="1"/>
</dbReference>
<dbReference type="PANTHER" id="PTHR43292">
    <property type="entry name" value="ACYL-COA DEHYDROGENASE"/>
    <property type="match status" value="1"/>
</dbReference>
<gene>
    <name evidence="10" type="ORF">K7G82_16575</name>
</gene>
<evidence type="ECO:0000259" key="7">
    <source>
        <dbReference type="Pfam" id="PF00441"/>
    </source>
</evidence>
<evidence type="ECO:0000313" key="11">
    <source>
        <dbReference type="Proteomes" id="UP000706039"/>
    </source>
</evidence>
<dbReference type="SUPFAM" id="SSF47203">
    <property type="entry name" value="Acyl-CoA dehydrogenase C-terminal domain-like"/>
    <property type="match status" value="1"/>
</dbReference>
<comment type="similarity">
    <text evidence="2 6">Belongs to the acyl-CoA dehydrogenase family.</text>
</comment>
<comment type="caution">
    <text evidence="10">The sequence shown here is derived from an EMBL/GenBank/DDBJ whole genome shotgun (WGS) entry which is preliminary data.</text>
</comment>
<organism evidence="10 11">
    <name type="scientific">Sphingomonas colocasiae</name>
    <dbReference type="NCBI Taxonomy" id="1848973"/>
    <lineage>
        <taxon>Bacteria</taxon>
        <taxon>Pseudomonadati</taxon>
        <taxon>Pseudomonadota</taxon>
        <taxon>Alphaproteobacteria</taxon>
        <taxon>Sphingomonadales</taxon>
        <taxon>Sphingomonadaceae</taxon>
        <taxon>Sphingomonas</taxon>
    </lineage>
</organism>
<proteinExistence type="inferred from homology"/>
<dbReference type="InterPro" id="IPR009100">
    <property type="entry name" value="AcylCoA_DH/oxidase_NM_dom_sf"/>
</dbReference>
<dbReference type="Gene3D" id="1.20.140.10">
    <property type="entry name" value="Butyryl-CoA Dehydrogenase, subunit A, domain 3"/>
    <property type="match status" value="1"/>
</dbReference>
<feature type="domain" description="Acyl-CoA oxidase/dehydrogenase middle" evidence="8">
    <location>
        <begin position="122"/>
        <end position="216"/>
    </location>
</feature>
<keyword evidence="11" id="KW-1185">Reference proteome</keyword>
<keyword evidence="4 6" id="KW-0274">FAD</keyword>
<dbReference type="InterPro" id="IPR052161">
    <property type="entry name" value="Mycobact_Acyl-CoA_DH"/>
</dbReference>
<dbReference type="RefSeq" id="WP_222991027.1">
    <property type="nucleotide sequence ID" value="NZ_JAINVV010000008.1"/>
</dbReference>
<evidence type="ECO:0000256" key="2">
    <source>
        <dbReference type="ARBA" id="ARBA00009347"/>
    </source>
</evidence>
<dbReference type="Gene3D" id="2.40.110.10">
    <property type="entry name" value="Butyryl-CoA Dehydrogenase, subunit A, domain 2"/>
    <property type="match status" value="1"/>
</dbReference>
<dbReference type="SUPFAM" id="SSF56645">
    <property type="entry name" value="Acyl-CoA dehydrogenase NM domain-like"/>
    <property type="match status" value="1"/>
</dbReference>
<reference evidence="10 11" key="1">
    <citation type="submission" date="2021-08" db="EMBL/GenBank/DDBJ databases">
        <authorList>
            <person name="Tuo L."/>
        </authorList>
    </citation>
    <scope>NUCLEOTIDE SEQUENCE [LARGE SCALE GENOMIC DNA]</scope>
    <source>
        <strain evidence="10 11">JCM 31229</strain>
    </source>
</reference>
<accession>A0ABS7PU44</accession>
<dbReference type="InterPro" id="IPR006091">
    <property type="entry name" value="Acyl-CoA_Oxase/DH_mid-dom"/>
</dbReference>
<dbReference type="Pfam" id="PF02771">
    <property type="entry name" value="Acyl-CoA_dh_N"/>
    <property type="match status" value="1"/>
</dbReference>
<dbReference type="InterPro" id="IPR037069">
    <property type="entry name" value="AcylCoA_DH/ox_N_sf"/>
</dbReference>
<evidence type="ECO:0000259" key="8">
    <source>
        <dbReference type="Pfam" id="PF02770"/>
    </source>
</evidence>
<dbReference type="Proteomes" id="UP000706039">
    <property type="component" value="Unassembled WGS sequence"/>
</dbReference>
<evidence type="ECO:0000313" key="10">
    <source>
        <dbReference type="EMBL" id="MBY8823922.1"/>
    </source>
</evidence>
<dbReference type="InterPro" id="IPR036250">
    <property type="entry name" value="AcylCo_DH-like_C"/>
</dbReference>
<feature type="domain" description="Acyl-CoA dehydrogenase/oxidase N-terminal" evidence="9">
    <location>
        <begin position="7"/>
        <end position="118"/>
    </location>
</feature>
<dbReference type="Pfam" id="PF02770">
    <property type="entry name" value="Acyl-CoA_dh_M"/>
    <property type="match status" value="1"/>
</dbReference>
<dbReference type="Gene3D" id="1.10.540.10">
    <property type="entry name" value="Acyl-CoA dehydrogenase/oxidase, N-terminal domain"/>
    <property type="match status" value="1"/>
</dbReference>
<evidence type="ECO:0000256" key="4">
    <source>
        <dbReference type="ARBA" id="ARBA00022827"/>
    </source>
</evidence>
<evidence type="ECO:0000256" key="5">
    <source>
        <dbReference type="ARBA" id="ARBA00023002"/>
    </source>
</evidence>
<evidence type="ECO:0000256" key="1">
    <source>
        <dbReference type="ARBA" id="ARBA00001974"/>
    </source>
</evidence>
<name>A0ABS7PU44_9SPHN</name>
<dbReference type="Pfam" id="PF00441">
    <property type="entry name" value="Acyl-CoA_dh_1"/>
    <property type="match status" value="1"/>
</dbReference>
<evidence type="ECO:0000259" key="9">
    <source>
        <dbReference type="Pfam" id="PF02771"/>
    </source>
</evidence>
<protein>
    <submittedName>
        <fullName evidence="10">Acyl-CoA dehydrogenase family protein</fullName>
    </submittedName>
</protein>